<dbReference type="SUPFAM" id="SSF48452">
    <property type="entry name" value="TPR-like"/>
    <property type="match status" value="1"/>
</dbReference>
<dbReference type="RefSeq" id="WP_069969638.1">
    <property type="nucleotide sequence ID" value="NZ_CM124774.1"/>
</dbReference>
<dbReference type="InterPro" id="IPR011990">
    <property type="entry name" value="TPR-like_helical_dom_sf"/>
</dbReference>
<evidence type="ECO:0000256" key="1">
    <source>
        <dbReference type="PROSITE-ProRule" id="PRU00339"/>
    </source>
</evidence>
<dbReference type="PROSITE" id="PS50005">
    <property type="entry name" value="TPR"/>
    <property type="match status" value="1"/>
</dbReference>
<accession>A0A1E5QDN0</accession>
<dbReference type="Gene3D" id="1.25.40.10">
    <property type="entry name" value="Tetratricopeptide repeat domain"/>
    <property type="match status" value="1"/>
</dbReference>
<gene>
    <name evidence="2" type="ORF">BH720_23360</name>
</gene>
<dbReference type="Pfam" id="PF13428">
    <property type="entry name" value="TPR_14"/>
    <property type="match status" value="1"/>
</dbReference>
<dbReference type="InterPro" id="IPR019734">
    <property type="entry name" value="TPR_rpt"/>
</dbReference>
<evidence type="ECO:0000313" key="2">
    <source>
        <dbReference type="EMBL" id="OEJ72765.1"/>
    </source>
</evidence>
<reference evidence="2" key="1">
    <citation type="submission" date="2016-09" db="EMBL/GenBank/DDBJ databases">
        <title>Draft genome of thermotolerant cyanobacterium Desertifilum sp. strain IPPAS B-1220.</title>
        <authorList>
            <person name="Sinetova M.A."/>
            <person name="Bolakhan K."/>
            <person name="Zayadan B.K."/>
            <person name="Mironov K.S."/>
            <person name="Ustinova V."/>
            <person name="Kupriyanova E.V."/>
            <person name="Sidorov R.A."/>
            <person name="Skrypnik A.N."/>
            <person name="Gogoleva N.E."/>
            <person name="Gogolev Y.V."/>
            <person name="Los D.A."/>
        </authorList>
    </citation>
    <scope>NUCLEOTIDE SEQUENCE [LARGE SCALE GENOMIC DNA]</scope>
    <source>
        <strain evidence="2">IPPAS B-1220</strain>
    </source>
</reference>
<proteinExistence type="predicted"/>
<dbReference type="EMBL" id="MJGC01000111">
    <property type="protein sequence ID" value="OEJ72765.1"/>
    <property type="molecule type" value="Genomic_DNA"/>
</dbReference>
<sequence length="140" mass="15913">MTQTAESIFDEGLRRYQEGESAATLIPVFKDVCDRAPKSSPAWTCLAWLYLLEDKPKSAYKAAQKAVKLNPEDPQARINLAIAMLEIGQKGVRQHIDIVQSIVTAVSELRQEVQENIEDGLQRKPDWDSLKRVQNWLFES</sequence>
<dbReference type="STRING" id="1781255.BH720_23360"/>
<dbReference type="OrthoDB" id="423802at2"/>
<name>A0A1E5QDN0_9CYAN</name>
<comment type="caution">
    <text evidence="2">The sequence shown here is derived from an EMBL/GenBank/DDBJ whole genome shotgun (WGS) entry which is preliminary data.</text>
</comment>
<feature type="repeat" description="TPR" evidence="1">
    <location>
        <begin position="40"/>
        <end position="73"/>
    </location>
</feature>
<organism evidence="2">
    <name type="scientific">Desertifilum tharense IPPAS B-1220</name>
    <dbReference type="NCBI Taxonomy" id="1781255"/>
    <lineage>
        <taxon>Bacteria</taxon>
        <taxon>Bacillati</taxon>
        <taxon>Cyanobacteriota</taxon>
        <taxon>Cyanophyceae</taxon>
        <taxon>Desertifilales</taxon>
        <taxon>Desertifilaceae</taxon>
        <taxon>Desertifilum</taxon>
    </lineage>
</organism>
<dbReference type="AlphaFoldDB" id="A0A1E5QDN0"/>
<dbReference type="SMART" id="SM00028">
    <property type="entry name" value="TPR"/>
    <property type="match status" value="1"/>
</dbReference>
<protein>
    <submittedName>
        <fullName evidence="2">Uncharacterized protein</fullName>
    </submittedName>
</protein>
<keyword evidence="1" id="KW-0802">TPR repeat</keyword>